<dbReference type="GO" id="GO:0015031">
    <property type="term" value="P:protein transport"/>
    <property type="evidence" value="ECO:0007669"/>
    <property type="project" value="UniProtKB-KW"/>
</dbReference>
<feature type="region of interest" description="Disordered" evidence="5">
    <location>
        <begin position="1"/>
        <end position="21"/>
    </location>
</feature>
<dbReference type="GO" id="GO:0005737">
    <property type="term" value="C:cytoplasm"/>
    <property type="evidence" value="ECO:0007669"/>
    <property type="project" value="UniProtKB-SubCell"/>
</dbReference>
<evidence type="ECO:0000256" key="1">
    <source>
        <dbReference type="ARBA" id="ARBA00004496"/>
    </source>
</evidence>
<evidence type="ECO:0000256" key="4">
    <source>
        <dbReference type="ARBA" id="ARBA00022927"/>
    </source>
</evidence>
<feature type="region of interest" description="Disordered" evidence="5">
    <location>
        <begin position="470"/>
        <end position="490"/>
    </location>
</feature>
<feature type="compositionally biased region" description="Polar residues" evidence="5">
    <location>
        <begin position="12"/>
        <end position="21"/>
    </location>
</feature>
<gene>
    <name evidence="7" type="ORF">E0L32_004663</name>
</gene>
<protein>
    <recommendedName>
        <fullName evidence="6">CNH domain-containing protein</fullName>
    </recommendedName>
</protein>
<dbReference type="InterPro" id="IPR001180">
    <property type="entry name" value="CNH_dom"/>
</dbReference>
<dbReference type="InterPro" id="IPR032914">
    <property type="entry name" value="Vam6/VPS39/TRAP1"/>
</dbReference>
<dbReference type="GO" id="GO:0034058">
    <property type="term" value="P:endosomal vesicle fusion"/>
    <property type="evidence" value="ECO:0007669"/>
    <property type="project" value="TreeGrafter"/>
</dbReference>
<dbReference type="EMBL" id="SKBQ01000023">
    <property type="protein sequence ID" value="TPX15105.1"/>
    <property type="molecule type" value="Genomic_DNA"/>
</dbReference>
<feature type="compositionally biased region" description="Acidic residues" evidence="5">
    <location>
        <begin position="1"/>
        <end position="11"/>
    </location>
</feature>
<dbReference type="Proteomes" id="UP000319257">
    <property type="component" value="Unassembled WGS sequence"/>
</dbReference>
<evidence type="ECO:0000313" key="7">
    <source>
        <dbReference type="EMBL" id="TPX15105.1"/>
    </source>
</evidence>
<feature type="region of interest" description="Disordered" evidence="5">
    <location>
        <begin position="1219"/>
        <end position="1238"/>
    </location>
</feature>
<dbReference type="AlphaFoldDB" id="A0A507AWF1"/>
<evidence type="ECO:0000256" key="3">
    <source>
        <dbReference type="ARBA" id="ARBA00022490"/>
    </source>
</evidence>
<comment type="subcellular location">
    <subcellularLocation>
        <location evidence="1">Cytoplasm</location>
    </subcellularLocation>
</comment>
<organism evidence="7 8">
    <name type="scientific">Thyridium curvatum</name>
    <dbReference type="NCBI Taxonomy" id="1093900"/>
    <lineage>
        <taxon>Eukaryota</taxon>
        <taxon>Fungi</taxon>
        <taxon>Dikarya</taxon>
        <taxon>Ascomycota</taxon>
        <taxon>Pezizomycotina</taxon>
        <taxon>Sordariomycetes</taxon>
        <taxon>Sordariomycetidae</taxon>
        <taxon>Thyridiales</taxon>
        <taxon>Thyridiaceae</taxon>
        <taxon>Thyridium</taxon>
    </lineage>
</organism>
<evidence type="ECO:0000256" key="2">
    <source>
        <dbReference type="ARBA" id="ARBA00022448"/>
    </source>
</evidence>
<accession>A0A507AWF1</accession>
<keyword evidence="8" id="KW-1185">Reference proteome</keyword>
<evidence type="ECO:0000259" key="6">
    <source>
        <dbReference type="PROSITE" id="PS50219"/>
    </source>
</evidence>
<keyword evidence="3" id="KW-0963">Cytoplasm</keyword>
<keyword evidence="2" id="KW-0813">Transport</keyword>
<dbReference type="GeneID" id="41972110"/>
<keyword evidence="4" id="KW-0653">Protein transport</keyword>
<dbReference type="OrthoDB" id="5325112at2759"/>
<comment type="caution">
    <text evidence="7">The sequence shown here is derived from an EMBL/GenBank/DDBJ whole genome shotgun (WGS) entry which is preliminary data.</text>
</comment>
<name>A0A507AWF1_9PEZI</name>
<dbReference type="RefSeq" id="XP_030996816.1">
    <property type="nucleotide sequence ID" value="XM_031139098.1"/>
</dbReference>
<evidence type="ECO:0000313" key="8">
    <source>
        <dbReference type="Proteomes" id="UP000319257"/>
    </source>
</evidence>
<sequence>MASEAQSEDPSTETKSLTRNGLESGPFVLRTLLADVPLSADGDKEDIKINCVDYLDGNLYVGTSASELLHFFQIPPDPADRSGASPPFILASRLKPAFAEPSGGSRPGVQQILLLPQVGKACILCNHTVTFYSLPELSPVLTQVRNCNWIGGVDLNEVGDSGWQASKVTVLLSLNRKIQVVRIGEDARGVKNIDFAGSTISVRRDSIACVADSRTYALLDVDRQLKIPLMSISSLDDSQPPNVLGHVQNLHTTADGGLLRSASTAQARSHSPAIEASGHSRSTSLGGFIANRFQDKKPEEEPSQASQHADRPPQSRSPAPEGASASNQGTSADKPLPAAPGMPQSATESQVSAERKAQPVFLKPHIASPTQEEFLLVTGTGPLEPGIGMFVNLDGDPTRPTIEFDRYPKEVVVDGGASDLSASRTSLAEEEEGYVLASMTRDFADGLHHGLEVQRWDISDGQEPIKYWLEPRSDEEANAPNTSPIGIRPLMGKQEVQFREVVARLSQKRFSPFSSGTPDAAATLKSSDSRTAMSLERLSKEKDLFERDLDSSDDEPLPEGWEASRIEEEEDFAARLAKSSGRLAIWTGSHIWWGLRNPLILRLEAGLDANLMDEKIFPETSDERLQLFIVLNSFRGQEAKTELEFLTFSFIRQRAGALLFASFLHATDSLFAESEQKALEEVLLDGGLDPRVVLAMIPGLRNEIIQSRKGIWIYGGVKDTIQRYITSERFTRIGSSISALGPRILQFLKKFLTAWRRKKGFGSIPDESEVFRTVDAALLSVLLELDQSSPKGEARKGSIREELNKVVDKGVDCFDRAVDLLESYHRLYVLSRLYQSRKSAADVLATWRRIIEGEQDDGGEFQDGEQKLRDYLSKISNQALVQEYGLWLAERNPRLGVQVFADDKARAPKFEPTQVVSLLREEAPDAVKYYLEYLVFDKGHTVYVDELINYYLDIVIADLRSSAQARDVVANTYAAYRALRPPKPTYRQFLAENAPPDDEVWRSRLRLLQLLGGAHDYDAAAIRARIVDGGLPGAEQLLVPETIILDGRERRHEDALRLLVHRLGDHSTAVSYCLRGGSGGAEDIFTASAGTSSGGTAAAAAAAAREEEEEPGRVVDLQRRLFGALLHEFLALDDVSERIEQTGALLARFGAWFDVLEVLELVPDGWPVEVTAGFLISALRGLVRERHESGVARALSGAENLRVGHELLEKVDGAGPRVETGDRVVVSGPGGGGESLEG</sequence>
<dbReference type="PANTHER" id="PTHR12894:SF27">
    <property type="entry name" value="TRANSFORMING GROWTH FACTOR-BETA RECEPTOR-ASSOCIATED PROTEIN 1"/>
    <property type="match status" value="1"/>
</dbReference>
<dbReference type="GO" id="GO:0006914">
    <property type="term" value="P:autophagy"/>
    <property type="evidence" value="ECO:0007669"/>
    <property type="project" value="TreeGrafter"/>
</dbReference>
<evidence type="ECO:0000256" key="5">
    <source>
        <dbReference type="SAM" id="MobiDB-lite"/>
    </source>
</evidence>
<dbReference type="InParanoid" id="A0A507AWF1"/>
<feature type="region of interest" description="Disordered" evidence="5">
    <location>
        <begin position="262"/>
        <end position="356"/>
    </location>
</feature>
<dbReference type="PROSITE" id="PS50219">
    <property type="entry name" value="CNH"/>
    <property type="match status" value="1"/>
</dbReference>
<feature type="compositionally biased region" description="Gly residues" evidence="5">
    <location>
        <begin position="1228"/>
        <end position="1238"/>
    </location>
</feature>
<dbReference type="STRING" id="1093900.A0A507AWF1"/>
<reference evidence="7 8" key="1">
    <citation type="submission" date="2019-06" db="EMBL/GenBank/DDBJ databases">
        <title>Draft genome sequence of the filamentous fungus Phialemoniopsis curvata isolated from diesel fuel.</title>
        <authorList>
            <person name="Varaljay V.A."/>
            <person name="Lyon W.J."/>
            <person name="Crouch A.L."/>
            <person name="Drake C.E."/>
            <person name="Hollomon J.M."/>
            <person name="Nadeau L.J."/>
            <person name="Nunn H.S."/>
            <person name="Stevenson B.S."/>
            <person name="Bojanowski C.L."/>
            <person name="Crookes-Goodson W.J."/>
        </authorList>
    </citation>
    <scope>NUCLEOTIDE SEQUENCE [LARGE SCALE GENOMIC DNA]</scope>
    <source>
        <strain evidence="7 8">D216</strain>
    </source>
</reference>
<feature type="domain" description="CNH" evidence="6">
    <location>
        <begin position="46"/>
        <end position="466"/>
    </location>
</feature>
<proteinExistence type="predicted"/>
<dbReference type="PANTHER" id="PTHR12894">
    <property type="entry name" value="CNH DOMAIN CONTAINING"/>
    <property type="match status" value="1"/>
</dbReference>
<dbReference type="GO" id="GO:0016020">
    <property type="term" value="C:membrane"/>
    <property type="evidence" value="ECO:0007669"/>
    <property type="project" value="TreeGrafter"/>
</dbReference>